<reference evidence="1 2" key="1">
    <citation type="submission" date="2019-08" db="EMBL/GenBank/DDBJ databases">
        <title>Whole genome of Aphis craccivora.</title>
        <authorList>
            <person name="Voronova N.V."/>
            <person name="Shulinski R.S."/>
            <person name="Bandarenka Y.V."/>
            <person name="Zhorov D.G."/>
            <person name="Warner D."/>
        </authorList>
    </citation>
    <scope>NUCLEOTIDE SEQUENCE [LARGE SCALE GENOMIC DNA]</scope>
    <source>
        <strain evidence="1">180601</strain>
        <tissue evidence="1">Whole Body</tissue>
    </source>
</reference>
<organism evidence="1 2">
    <name type="scientific">Aphis craccivora</name>
    <name type="common">Cowpea aphid</name>
    <dbReference type="NCBI Taxonomy" id="307492"/>
    <lineage>
        <taxon>Eukaryota</taxon>
        <taxon>Metazoa</taxon>
        <taxon>Ecdysozoa</taxon>
        <taxon>Arthropoda</taxon>
        <taxon>Hexapoda</taxon>
        <taxon>Insecta</taxon>
        <taxon>Pterygota</taxon>
        <taxon>Neoptera</taxon>
        <taxon>Paraneoptera</taxon>
        <taxon>Hemiptera</taxon>
        <taxon>Sternorrhyncha</taxon>
        <taxon>Aphidomorpha</taxon>
        <taxon>Aphidoidea</taxon>
        <taxon>Aphididae</taxon>
        <taxon>Aphidini</taxon>
        <taxon>Aphis</taxon>
        <taxon>Aphis</taxon>
    </lineage>
</organism>
<keyword evidence="2" id="KW-1185">Reference proteome</keyword>
<sequence length="129" mass="15096">MGSASVTGLNLRTINAEFMKLTGMSSRNIDTCVCTLYMYIKYIKAATSKNKNKNRRDRQKFVMLIKYIHPRPVSTAVLYDLYSWRCALVCNFSFLHNTMYINLPISKEKNNNNERVTFYTFIRIRSLVT</sequence>
<gene>
    <name evidence="1" type="ORF">FWK35_00017208</name>
</gene>
<accession>A0A6G0ZD26</accession>
<protein>
    <submittedName>
        <fullName evidence="1">Uncharacterized protein</fullName>
    </submittedName>
</protein>
<dbReference type="AlphaFoldDB" id="A0A6G0ZD26"/>
<dbReference type="EMBL" id="VUJU01000700">
    <property type="protein sequence ID" value="KAF0768806.1"/>
    <property type="molecule type" value="Genomic_DNA"/>
</dbReference>
<evidence type="ECO:0000313" key="1">
    <source>
        <dbReference type="EMBL" id="KAF0768806.1"/>
    </source>
</evidence>
<evidence type="ECO:0000313" key="2">
    <source>
        <dbReference type="Proteomes" id="UP000478052"/>
    </source>
</evidence>
<comment type="caution">
    <text evidence="1">The sequence shown here is derived from an EMBL/GenBank/DDBJ whole genome shotgun (WGS) entry which is preliminary data.</text>
</comment>
<name>A0A6G0ZD26_APHCR</name>
<proteinExistence type="predicted"/>
<dbReference type="Proteomes" id="UP000478052">
    <property type="component" value="Unassembled WGS sequence"/>
</dbReference>